<name>A0A016TNA6_9BILA</name>
<organism evidence="1 2">
    <name type="scientific">Ancylostoma ceylanicum</name>
    <dbReference type="NCBI Taxonomy" id="53326"/>
    <lineage>
        <taxon>Eukaryota</taxon>
        <taxon>Metazoa</taxon>
        <taxon>Ecdysozoa</taxon>
        <taxon>Nematoda</taxon>
        <taxon>Chromadorea</taxon>
        <taxon>Rhabditida</taxon>
        <taxon>Rhabditina</taxon>
        <taxon>Rhabditomorpha</taxon>
        <taxon>Strongyloidea</taxon>
        <taxon>Ancylostomatidae</taxon>
        <taxon>Ancylostomatinae</taxon>
        <taxon>Ancylostoma</taxon>
    </lineage>
</organism>
<keyword evidence="2" id="KW-1185">Reference proteome</keyword>
<sequence>MQAFRLFWTPLHPYHTVGPVSRHFPAFERRRTLITPLNPNPGVSPFFGRLCTLITPLILSLTASPLLDANAPLSHR</sequence>
<dbReference type="EMBL" id="JARK01001425">
    <property type="protein sequence ID" value="EYC04137.1"/>
    <property type="molecule type" value="Genomic_DNA"/>
</dbReference>
<accession>A0A016TNA6</accession>
<evidence type="ECO:0000313" key="2">
    <source>
        <dbReference type="Proteomes" id="UP000024635"/>
    </source>
</evidence>
<dbReference type="Proteomes" id="UP000024635">
    <property type="component" value="Unassembled WGS sequence"/>
</dbReference>
<reference evidence="2" key="1">
    <citation type="journal article" date="2015" name="Nat. Genet.">
        <title>The genome and transcriptome of the zoonotic hookworm Ancylostoma ceylanicum identify infection-specific gene families.</title>
        <authorList>
            <person name="Schwarz E.M."/>
            <person name="Hu Y."/>
            <person name="Antoshechkin I."/>
            <person name="Miller M.M."/>
            <person name="Sternberg P.W."/>
            <person name="Aroian R.V."/>
        </authorList>
    </citation>
    <scope>NUCLEOTIDE SEQUENCE</scope>
    <source>
        <strain evidence="2">HY135</strain>
    </source>
</reference>
<dbReference type="AlphaFoldDB" id="A0A016TNA6"/>
<evidence type="ECO:0000313" key="1">
    <source>
        <dbReference type="EMBL" id="EYC04137.1"/>
    </source>
</evidence>
<protein>
    <submittedName>
        <fullName evidence="1">Uncharacterized protein</fullName>
    </submittedName>
</protein>
<comment type="caution">
    <text evidence="1">The sequence shown here is derived from an EMBL/GenBank/DDBJ whole genome shotgun (WGS) entry which is preliminary data.</text>
</comment>
<gene>
    <name evidence="1" type="primary">Acey_s0089.g2237</name>
    <name evidence="1" type="ORF">Y032_0089g2237</name>
</gene>
<proteinExistence type="predicted"/>